<name>A0A8S5TKJ6_9CAUD</name>
<accession>A0A8S5TKJ6</accession>
<proteinExistence type="predicted"/>
<organism evidence="1">
    <name type="scientific">Podoviridae sp. ctz6O13</name>
    <dbReference type="NCBI Taxonomy" id="2827757"/>
    <lineage>
        <taxon>Viruses</taxon>
        <taxon>Duplodnaviria</taxon>
        <taxon>Heunggongvirae</taxon>
        <taxon>Uroviricota</taxon>
        <taxon>Caudoviricetes</taxon>
    </lineage>
</organism>
<reference evidence="1" key="1">
    <citation type="journal article" date="2021" name="Proc. Natl. Acad. Sci. U.S.A.">
        <title>A Catalog of Tens of Thousands of Viruses from Human Metagenomes Reveals Hidden Associations with Chronic Diseases.</title>
        <authorList>
            <person name="Tisza M.J."/>
            <person name="Buck C.B."/>
        </authorList>
    </citation>
    <scope>NUCLEOTIDE SEQUENCE</scope>
    <source>
        <strain evidence="1">Ctz6O13</strain>
    </source>
</reference>
<protein>
    <submittedName>
        <fullName evidence="1">Uncharacterized protein</fullName>
    </submittedName>
</protein>
<dbReference type="EMBL" id="BK032843">
    <property type="protein sequence ID" value="DAF63813.1"/>
    <property type="molecule type" value="Genomic_DNA"/>
</dbReference>
<evidence type="ECO:0000313" key="1">
    <source>
        <dbReference type="EMBL" id="DAF63813.1"/>
    </source>
</evidence>
<sequence length="78" mass="9101">MRQRFSAARVCSSENYTQSRKVHKAYLDRRHEENACLVAEITATIVVKPRYFTKCFGRLMEITEAEAMRLDISMVITK</sequence>